<protein>
    <submittedName>
        <fullName evidence="12">Nucleotidyltransferase domain protein</fullName>
    </submittedName>
</protein>
<keyword evidence="7" id="KW-0067">ATP-binding</keyword>
<dbReference type="PANTHER" id="PTHR33571:SF14">
    <property type="entry name" value="PROTEIN ADENYLYLTRANSFERASE MJ0435-RELATED"/>
    <property type="match status" value="1"/>
</dbReference>
<evidence type="ECO:0000256" key="1">
    <source>
        <dbReference type="ARBA" id="ARBA00001946"/>
    </source>
</evidence>
<feature type="region of interest" description="Disordered" evidence="10">
    <location>
        <begin position="32"/>
        <end position="51"/>
    </location>
</feature>
<keyword evidence="8" id="KW-0460">Magnesium</keyword>
<sequence length="145" mass="15647">MDHATFSRRGGRARSAAKTAANRAKAAAYWEAVRSGQKPAPRRPRVPPSPEELGRLLADACRKAGIVQLEVFGSVARGEARRGSDVDLIATFGTNPGLSFYALEQDLTALVGTPVHLLTRDAVEAMTNPYRRASILSDAKVIYRA</sequence>
<feature type="region of interest" description="Disordered" evidence="10">
    <location>
        <begin position="1"/>
        <end position="20"/>
    </location>
</feature>
<evidence type="ECO:0000256" key="9">
    <source>
        <dbReference type="ARBA" id="ARBA00038276"/>
    </source>
</evidence>
<comment type="similarity">
    <text evidence="9">Belongs to the MntA antitoxin family.</text>
</comment>
<comment type="caution">
    <text evidence="12">The sequence shown here is derived from an EMBL/GenBank/DDBJ whole genome shotgun (WGS) entry which is preliminary data.</text>
</comment>
<keyword evidence="4" id="KW-0548">Nucleotidyltransferase</keyword>
<evidence type="ECO:0000256" key="3">
    <source>
        <dbReference type="ARBA" id="ARBA00022679"/>
    </source>
</evidence>
<dbReference type="AlphaFoldDB" id="A0A1J5R9E0"/>
<evidence type="ECO:0000256" key="7">
    <source>
        <dbReference type="ARBA" id="ARBA00022840"/>
    </source>
</evidence>
<evidence type="ECO:0000256" key="8">
    <source>
        <dbReference type="ARBA" id="ARBA00022842"/>
    </source>
</evidence>
<gene>
    <name evidence="12" type="ORF">GALL_333960</name>
</gene>
<dbReference type="PANTHER" id="PTHR33571">
    <property type="entry name" value="SSL8005 PROTEIN"/>
    <property type="match status" value="1"/>
</dbReference>
<keyword evidence="3 12" id="KW-0808">Transferase</keyword>
<dbReference type="GO" id="GO:0016779">
    <property type="term" value="F:nucleotidyltransferase activity"/>
    <property type="evidence" value="ECO:0007669"/>
    <property type="project" value="UniProtKB-KW"/>
</dbReference>
<dbReference type="InterPro" id="IPR043519">
    <property type="entry name" value="NT_sf"/>
</dbReference>
<proteinExistence type="inferred from homology"/>
<organism evidence="12">
    <name type="scientific">mine drainage metagenome</name>
    <dbReference type="NCBI Taxonomy" id="410659"/>
    <lineage>
        <taxon>unclassified sequences</taxon>
        <taxon>metagenomes</taxon>
        <taxon>ecological metagenomes</taxon>
    </lineage>
</organism>
<dbReference type="Gene3D" id="3.30.460.10">
    <property type="entry name" value="Beta Polymerase, domain 2"/>
    <property type="match status" value="1"/>
</dbReference>
<evidence type="ECO:0000313" key="12">
    <source>
        <dbReference type="EMBL" id="OIQ84781.1"/>
    </source>
</evidence>
<keyword evidence="2" id="KW-1277">Toxin-antitoxin system</keyword>
<dbReference type="SUPFAM" id="SSF81301">
    <property type="entry name" value="Nucleotidyltransferase"/>
    <property type="match status" value="1"/>
</dbReference>
<evidence type="ECO:0000256" key="5">
    <source>
        <dbReference type="ARBA" id="ARBA00022723"/>
    </source>
</evidence>
<evidence type="ECO:0000256" key="10">
    <source>
        <dbReference type="SAM" id="MobiDB-lite"/>
    </source>
</evidence>
<dbReference type="GO" id="GO:0046872">
    <property type="term" value="F:metal ion binding"/>
    <property type="evidence" value="ECO:0007669"/>
    <property type="project" value="UniProtKB-KW"/>
</dbReference>
<keyword evidence="5" id="KW-0479">Metal-binding</keyword>
<evidence type="ECO:0000256" key="4">
    <source>
        <dbReference type="ARBA" id="ARBA00022695"/>
    </source>
</evidence>
<comment type="cofactor">
    <cofactor evidence="1">
        <name>Mg(2+)</name>
        <dbReference type="ChEBI" id="CHEBI:18420"/>
    </cofactor>
</comment>
<dbReference type="InterPro" id="IPR002934">
    <property type="entry name" value="Polymerase_NTP_transf_dom"/>
</dbReference>
<dbReference type="GO" id="GO:0005524">
    <property type="term" value="F:ATP binding"/>
    <property type="evidence" value="ECO:0007669"/>
    <property type="project" value="UniProtKB-KW"/>
</dbReference>
<dbReference type="InterPro" id="IPR052038">
    <property type="entry name" value="Type-VII_TA_antitoxin"/>
</dbReference>
<keyword evidence="6" id="KW-0547">Nucleotide-binding</keyword>
<dbReference type="CDD" id="cd05403">
    <property type="entry name" value="NT_KNTase_like"/>
    <property type="match status" value="1"/>
</dbReference>
<dbReference type="Pfam" id="PF01909">
    <property type="entry name" value="NTP_transf_2"/>
    <property type="match status" value="1"/>
</dbReference>
<accession>A0A1J5R9E0</accession>
<name>A0A1J5R9E0_9ZZZZ</name>
<dbReference type="EMBL" id="MLJW01000592">
    <property type="protein sequence ID" value="OIQ84781.1"/>
    <property type="molecule type" value="Genomic_DNA"/>
</dbReference>
<reference evidence="12" key="1">
    <citation type="submission" date="2016-10" db="EMBL/GenBank/DDBJ databases">
        <title>Sequence of Gallionella enrichment culture.</title>
        <authorList>
            <person name="Poehlein A."/>
            <person name="Muehling M."/>
            <person name="Daniel R."/>
        </authorList>
    </citation>
    <scope>NUCLEOTIDE SEQUENCE</scope>
</reference>
<evidence type="ECO:0000256" key="6">
    <source>
        <dbReference type="ARBA" id="ARBA00022741"/>
    </source>
</evidence>
<feature type="domain" description="Polymerase nucleotidyl transferase" evidence="11">
    <location>
        <begin position="56"/>
        <end position="140"/>
    </location>
</feature>
<evidence type="ECO:0000256" key="2">
    <source>
        <dbReference type="ARBA" id="ARBA00022649"/>
    </source>
</evidence>
<evidence type="ECO:0000259" key="11">
    <source>
        <dbReference type="Pfam" id="PF01909"/>
    </source>
</evidence>